<dbReference type="STRING" id="649333.SAMN04487989_101474"/>
<accession>A0A1I4Z3Z7</accession>
<evidence type="ECO:0008006" key="3">
    <source>
        <dbReference type="Google" id="ProtNLM"/>
    </source>
</evidence>
<gene>
    <name evidence="1" type="ORF">SAMN04487989_101474</name>
</gene>
<proteinExistence type="predicted"/>
<name>A0A1I4Z3Z7_9FLAO</name>
<evidence type="ECO:0000313" key="2">
    <source>
        <dbReference type="Proteomes" id="UP000198705"/>
    </source>
</evidence>
<dbReference type="InterPro" id="IPR025366">
    <property type="entry name" value="DUF4270"/>
</dbReference>
<dbReference type="RefSeq" id="WP_092206034.1">
    <property type="nucleotide sequence ID" value="NZ_FOVN01000001.1"/>
</dbReference>
<dbReference type="Proteomes" id="UP000198705">
    <property type="component" value="Unassembled WGS sequence"/>
</dbReference>
<dbReference type="EMBL" id="FOVN01000001">
    <property type="protein sequence ID" value="SFN44600.1"/>
    <property type="molecule type" value="Genomic_DNA"/>
</dbReference>
<dbReference type="Pfam" id="PF14092">
    <property type="entry name" value="DUF4270"/>
    <property type="match status" value="1"/>
</dbReference>
<organism evidence="1 2">
    <name type="scientific">Bizionia echini</name>
    <dbReference type="NCBI Taxonomy" id="649333"/>
    <lineage>
        <taxon>Bacteria</taxon>
        <taxon>Pseudomonadati</taxon>
        <taxon>Bacteroidota</taxon>
        <taxon>Flavobacteriia</taxon>
        <taxon>Flavobacteriales</taxon>
        <taxon>Flavobacteriaceae</taxon>
        <taxon>Bizionia</taxon>
    </lineage>
</organism>
<dbReference type="OrthoDB" id="1466062at2"/>
<reference evidence="2" key="1">
    <citation type="submission" date="2016-10" db="EMBL/GenBank/DDBJ databases">
        <authorList>
            <person name="Varghese N."/>
            <person name="Submissions S."/>
        </authorList>
    </citation>
    <scope>NUCLEOTIDE SEQUENCE [LARGE SCALE GENOMIC DNA]</scope>
    <source>
        <strain evidence="2">DSM 23925</strain>
    </source>
</reference>
<dbReference type="AlphaFoldDB" id="A0A1I4Z3Z7"/>
<keyword evidence="2" id="KW-1185">Reference proteome</keyword>
<dbReference type="PROSITE" id="PS51257">
    <property type="entry name" value="PROKAR_LIPOPROTEIN"/>
    <property type="match status" value="1"/>
</dbReference>
<protein>
    <recommendedName>
        <fullName evidence="3">DUF4270 domain-containing protein</fullName>
    </recommendedName>
</protein>
<evidence type="ECO:0000313" key="1">
    <source>
        <dbReference type="EMBL" id="SFN44600.1"/>
    </source>
</evidence>
<sequence length="547" mass="61531">MKKTLSLYKTIAVFSCLLLTVVGCEKDFSTIESEIEGIKDFTTDGKVFPSVMYDKKLEPVQTNNLSSNLLGIYFDKIYGRTKASIITQAVPSNFEFNFGEDPQVESVYLTIPYFSRVDGTDEDGNNTYVLDSTFGSNDSYKLSIYQNNYFLRDFDPGTDLTEPQKYYSNANETINFNNFQGELLYEKEDFIPSNSATIVSEYNEETETNEEVSRSAPSLNVELENTDNFWDNLFFFNTENPGSQTELSNANNFKNYFRGLYFKVEEFGGGEGNMIMLDFSQGTIVINYSSKITTGFDDEGNPIESRDERKITMNFSGNRLNTFENSDAVKNIINTATSTSNTNMVNGDTNVFLKGGEGSYAVIDLFSGNMDDDNGVSVPALDYFKGKKGKWLINEANLVVYVNQNEVNNSGQEPDRVIIYDLENNTPIVDYYLDPTVSTTNPLNSRVNYSEKLKRDGNNKGLKYKFRLTEHVNNILLRDSTNLKLGVFVTSNINLTQNASILNVPSEKTTTGSVLSPRGTVLHGSNPNVPDTKKVKFEIFYTEPNNN</sequence>